<organism evidence="2 3">
    <name type="scientific">Microseira wollei NIES-4236</name>
    <dbReference type="NCBI Taxonomy" id="2530354"/>
    <lineage>
        <taxon>Bacteria</taxon>
        <taxon>Bacillati</taxon>
        <taxon>Cyanobacteriota</taxon>
        <taxon>Cyanophyceae</taxon>
        <taxon>Oscillatoriophycideae</taxon>
        <taxon>Aerosakkonematales</taxon>
        <taxon>Aerosakkonemataceae</taxon>
        <taxon>Microseira</taxon>
    </lineage>
</organism>
<keyword evidence="1" id="KW-0812">Transmembrane</keyword>
<comment type="caution">
    <text evidence="2">The sequence shown here is derived from an EMBL/GenBank/DDBJ whole genome shotgun (WGS) entry which is preliminary data.</text>
</comment>
<evidence type="ECO:0000256" key="1">
    <source>
        <dbReference type="SAM" id="Phobius"/>
    </source>
</evidence>
<evidence type="ECO:0000313" key="3">
    <source>
        <dbReference type="Proteomes" id="UP001050975"/>
    </source>
</evidence>
<dbReference type="Proteomes" id="UP001050975">
    <property type="component" value="Unassembled WGS sequence"/>
</dbReference>
<keyword evidence="1" id="KW-1133">Transmembrane helix</keyword>
<keyword evidence="1" id="KW-0472">Membrane</keyword>
<keyword evidence="3" id="KW-1185">Reference proteome</keyword>
<evidence type="ECO:0000313" key="2">
    <source>
        <dbReference type="EMBL" id="GET38931.1"/>
    </source>
</evidence>
<feature type="transmembrane region" description="Helical" evidence="1">
    <location>
        <begin position="117"/>
        <end position="135"/>
    </location>
</feature>
<dbReference type="RefSeq" id="WP_226583576.1">
    <property type="nucleotide sequence ID" value="NZ_BLAY01000055.1"/>
</dbReference>
<protein>
    <submittedName>
        <fullName evidence="2">Uncharacterized protein</fullName>
    </submittedName>
</protein>
<dbReference type="AlphaFoldDB" id="A0AAV3XBZ5"/>
<reference evidence="2" key="1">
    <citation type="submission" date="2019-10" db="EMBL/GenBank/DDBJ databases">
        <title>Draft genome sequece of Microseira wollei NIES-4236.</title>
        <authorList>
            <person name="Yamaguchi H."/>
            <person name="Suzuki S."/>
            <person name="Kawachi M."/>
        </authorList>
    </citation>
    <scope>NUCLEOTIDE SEQUENCE</scope>
    <source>
        <strain evidence="2">NIES-4236</strain>
    </source>
</reference>
<proteinExistence type="predicted"/>
<feature type="transmembrane region" description="Helical" evidence="1">
    <location>
        <begin position="69"/>
        <end position="97"/>
    </location>
</feature>
<gene>
    <name evidence="2" type="ORF">MiSe_36910</name>
</gene>
<name>A0AAV3XBZ5_9CYAN</name>
<feature type="transmembrane region" description="Helical" evidence="1">
    <location>
        <begin position="33"/>
        <end position="57"/>
    </location>
</feature>
<dbReference type="EMBL" id="BLAY01000055">
    <property type="protein sequence ID" value="GET38931.1"/>
    <property type="molecule type" value="Genomic_DNA"/>
</dbReference>
<accession>A0AAV3XBZ5</accession>
<sequence>MLSVKKLPKLSLMLLLVTYTALGWILSASKSPWYIVLLAAAFVLLLAETLAAPFSNIRKIILRTLSSDINAFIIVLVVSFLAAAIVVWIDIVIRVLVLVSAGLLARLDLYRAGLGQWQAFWILTVISLIGFALGWTGQNYLYPDPILPLHATP</sequence>